<reference evidence="1" key="1">
    <citation type="journal article" date="2023" name="Science">
        <title>Genome structures resolve the early diversification of teleost fishes.</title>
        <authorList>
            <person name="Parey E."/>
            <person name="Louis A."/>
            <person name="Montfort J."/>
            <person name="Bouchez O."/>
            <person name="Roques C."/>
            <person name="Iampietro C."/>
            <person name="Lluch J."/>
            <person name="Castinel A."/>
            <person name="Donnadieu C."/>
            <person name="Desvignes T."/>
            <person name="Floi Bucao C."/>
            <person name="Jouanno E."/>
            <person name="Wen M."/>
            <person name="Mejri S."/>
            <person name="Dirks R."/>
            <person name="Jansen H."/>
            <person name="Henkel C."/>
            <person name="Chen W.J."/>
            <person name="Zahm M."/>
            <person name="Cabau C."/>
            <person name="Klopp C."/>
            <person name="Thompson A.W."/>
            <person name="Robinson-Rechavi M."/>
            <person name="Braasch I."/>
            <person name="Lecointre G."/>
            <person name="Bobe J."/>
            <person name="Postlethwait J.H."/>
            <person name="Berthelot C."/>
            <person name="Roest Crollius H."/>
            <person name="Guiguen Y."/>
        </authorList>
    </citation>
    <scope>NUCLEOTIDE SEQUENCE</scope>
    <source>
        <strain evidence="1">WJC10195</strain>
    </source>
</reference>
<evidence type="ECO:0000313" key="1">
    <source>
        <dbReference type="EMBL" id="KAJ8335906.1"/>
    </source>
</evidence>
<accession>A0A9Q1EBV0</accession>
<dbReference type="AlphaFoldDB" id="A0A9Q1EBV0"/>
<gene>
    <name evidence="1" type="ORF">SKAU_G00392480</name>
</gene>
<comment type="caution">
    <text evidence="1">The sequence shown here is derived from an EMBL/GenBank/DDBJ whole genome shotgun (WGS) entry which is preliminary data.</text>
</comment>
<dbReference type="Proteomes" id="UP001152622">
    <property type="component" value="Chromosome 20"/>
</dbReference>
<sequence length="82" mass="8649">MCDANGTRSLALSGGGTDPVRLVLDWPCSIADGSTGTNSHSIGPSSSSGDCLRSPVWDSHVRQTGLALRHYCSFTEWLISPV</sequence>
<proteinExistence type="predicted"/>
<name>A0A9Q1EBV0_SYNKA</name>
<organism evidence="1 2">
    <name type="scientific">Synaphobranchus kaupii</name>
    <name type="common">Kaup's arrowtooth eel</name>
    <dbReference type="NCBI Taxonomy" id="118154"/>
    <lineage>
        <taxon>Eukaryota</taxon>
        <taxon>Metazoa</taxon>
        <taxon>Chordata</taxon>
        <taxon>Craniata</taxon>
        <taxon>Vertebrata</taxon>
        <taxon>Euteleostomi</taxon>
        <taxon>Actinopterygii</taxon>
        <taxon>Neopterygii</taxon>
        <taxon>Teleostei</taxon>
        <taxon>Anguilliformes</taxon>
        <taxon>Synaphobranchidae</taxon>
        <taxon>Synaphobranchus</taxon>
    </lineage>
</organism>
<protein>
    <submittedName>
        <fullName evidence="1">Uncharacterized protein</fullName>
    </submittedName>
</protein>
<keyword evidence="2" id="KW-1185">Reference proteome</keyword>
<dbReference type="EMBL" id="JAINUF010000020">
    <property type="protein sequence ID" value="KAJ8335906.1"/>
    <property type="molecule type" value="Genomic_DNA"/>
</dbReference>
<evidence type="ECO:0000313" key="2">
    <source>
        <dbReference type="Proteomes" id="UP001152622"/>
    </source>
</evidence>